<dbReference type="GO" id="GO:0003700">
    <property type="term" value="F:DNA-binding transcription factor activity"/>
    <property type="evidence" value="ECO:0007669"/>
    <property type="project" value="InterPro"/>
</dbReference>
<dbReference type="PANTHER" id="PTHR30118:SF6">
    <property type="entry name" value="HTH-TYPE TRANSCRIPTIONAL REGULATOR LEUO"/>
    <property type="match status" value="1"/>
</dbReference>
<dbReference type="RefSeq" id="WP_036188913.1">
    <property type="nucleotide sequence ID" value="NZ_JMQN01000040.1"/>
</dbReference>
<evidence type="ECO:0000313" key="7">
    <source>
        <dbReference type="Proteomes" id="UP000028252"/>
    </source>
</evidence>
<evidence type="ECO:0000256" key="1">
    <source>
        <dbReference type="ARBA" id="ARBA00009437"/>
    </source>
</evidence>
<dbReference type="InterPro" id="IPR036388">
    <property type="entry name" value="WH-like_DNA-bd_sf"/>
</dbReference>
<comment type="caution">
    <text evidence="6">The sequence shown here is derived from an EMBL/GenBank/DDBJ whole genome shotgun (WGS) entry which is preliminary data.</text>
</comment>
<keyword evidence="7" id="KW-1185">Reference proteome</keyword>
<dbReference type="InterPro" id="IPR000847">
    <property type="entry name" value="LysR_HTH_N"/>
</dbReference>
<comment type="similarity">
    <text evidence="1">Belongs to the LysR transcriptional regulatory family.</text>
</comment>
<reference evidence="6 7" key="1">
    <citation type="submission" date="2014-04" db="EMBL/GenBank/DDBJ databases">
        <title>Marinobacterium kochiensis sp. nov., isolated from sediment sample collected from Kochi backwaters in Kerala, India.</title>
        <authorList>
            <person name="Singh A."/>
            <person name="Pinnaka A.K."/>
        </authorList>
    </citation>
    <scope>NUCLEOTIDE SEQUENCE [LARGE SCALE GENOMIC DNA]</scope>
    <source>
        <strain evidence="6 7">AK27</strain>
    </source>
</reference>
<keyword evidence="4" id="KW-0804">Transcription</keyword>
<dbReference type="InterPro" id="IPR050389">
    <property type="entry name" value="LysR-type_TF"/>
</dbReference>
<dbReference type="Gene3D" id="1.10.10.10">
    <property type="entry name" value="Winged helix-like DNA-binding domain superfamily/Winged helix DNA-binding domain"/>
    <property type="match status" value="1"/>
</dbReference>
<dbReference type="Pfam" id="PF03466">
    <property type="entry name" value="LysR_substrate"/>
    <property type="match status" value="1"/>
</dbReference>
<dbReference type="PATRIC" id="fig|1232683.4.peg.2551"/>
<dbReference type="EMBL" id="JMQN01000040">
    <property type="protein sequence ID" value="KEA63076.1"/>
    <property type="molecule type" value="Genomic_DNA"/>
</dbReference>
<accession>A0A081FX21</accession>
<proteinExistence type="inferred from homology"/>
<keyword evidence="2" id="KW-0805">Transcription regulation</keyword>
<dbReference type="InterPro" id="IPR036390">
    <property type="entry name" value="WH_DNA-bd_sf"/>
</dbReference>
<keyword evidence="3" id="KW-0238">DNA-binding</keyword>
<dbReference type="AlphaFoldDB" id="A0A081FX21"/>
<dbReference type="OrthoDB" id="8839911at2"/>
<dbReference type="eggNOG" id="COG0583">
    <property type="taxonomic scope" value="Bacteria"/>
</dbReference>
<dbReference type="InterPro" id="IPR005119">
    <property type="entry name" value="LysR_subst-bd"/>
</dbReference>
<evidence type="ECO:0000313" key="6">
    <source>
        <dbReference type="EMBL" id="KEA63076.1"/>
    </source>
</evidence>
<dbReference type="Gene3D" id="3.40.190.10">
    <property type="entry name" value="Periplasmic binding protein-like II"/>
    <property type="match status" value="2"/>
</dbReference>
<dbReference type="Pfam" id="PF00126">
    <property type="entry name" value="HTH_1"/>
    <property type="match status" value="1"/>
</dbReference>
<gene>
    <name evidence="6" type="ORF">ADIMK_2600</name>
</gene>
<sequence length="313" mass="35671">MRFKKLDLNLLVALDTLLKARSVTRTAEQLNLSPSAVSNSLSRLREYFGDELLVQIGRRMEITPLGESLQEPVRDVLNRIESTILIPPEFHPDNTDRTFSIFVSDYTQIVFVPHLMTLTSEQSSTAKFNFLPQIANPHKQLEQGDADLLIIPSGFVSPDHPYDVLYEEDYVCLIWAESSHARSELTFERYAQAKHVVMAPPAGRSDYFEYLAKKKYGINRDIITTTYSFAAVPGLIVGTDHIATVHTRLARLLVKAFPLQIRPLPFHMDSMKQCAQWHHYRSNDQGLVWLREMLKGAVTKMIRSGEPESTLIQ</sequence>
<dbReference type="GO" id="GO:0003677">
    <property type="term" value="F:DNA binding"/>
    <property type="evidence" value="ECO:0007669"/>
    <property type="project" value="UniProtKB-KW"/>
</dbReference>
<dbReference type="Proteomes" id="UP000028252">
    <property type="component" value="Unassembled WGS sequence"/>
</dbReference>
<feature type="domain" description="HTH lysR-type" evidence="5">
    <location>
        <begin position="6"/>
        <end position="63"/>
    </location>
</feature>
<evidence type="ECO:0000256" key="4">
    <source>
        <dbReference type="ARBA" id="ARBA00023163"/>
    </source>
</evidence>
<evidence type="ECO:0000259" key="5">
    <source>
        <dbReference type="PROSITE" id="PS50931"/>
    </source>
</evidence>
<organism evidence="6 7">
    <name type="scientific">Marinobacterium lacunae</name>
    <dbReference type="NCBI Taxonomy" id="1232683"/>
    <lineage>
        <taxon>Bacteria</taxon>
        <taxon>Pseudomonadati</taxon>
        <taxon>Pseudomonadota</taxon>
        <taxon>Gammaproteobacteria</taxon>
        <taxon>Oceanospirillales</taxon>
        <taxon>Oceanospirillaceae</taxon>
        <taxon>Marinobacterium</taxon>
    </lineage>
</organism>
<dbReference type="PROSITE" id="PS50931">
    <property type="entry name" value="HTH_LYSR"/>
    <property type="match status" value="1"/>
</dbReference>
<dbReference type="SUPFAM" id="SSF46785">
    <property type="entry name" value="Winged helix' DNA-binding domain"/>
    <property type="match status" value="1"/>
</dbReference>
<dbReference type="PANTHER" id="PTHR30118">
    <property type="entry name" value="HTH-TYPE TRANSCRIPTIONAL REGULATOR LEUO-RELATED"/>
    <property type="match status" value="1"/>
</dbReference>
<evidence type="ECO:0000256" key="2">
    <source>
        <dbReference type="ARBA" id="ARBA00023015"/>
    </source>
</evidence>
<dbReference type="STRING" id="1232683.ADIMK_2600"/>
<evidence type="ECO:0000256" key="3">
    <source>
        <dbReference type="ARBA" id="ARBA00023125"/>
    </source>
</evidence>
<dbReference type="SUPFAM" id="SSF53850">
    <property type="entry name" value="Periplasmic binding protein-like II"/>
    <property type="match status" value="1"/>
</dbReference>
<protein>
    <submittedName>
        <fullName evidence="6">Nodulation protein D I</fullName>
    </submittedName>
</protein>
<name>A0A081FX21_9GAMM</name>